<dbReference type="RefSeq" id="WP_027639651.1">
    <property type="nucleotide sequence ID" value="NZ_BAAACD010000036.1"/>
</dbReference>
<dbReference type="SMART" id="SM00347">
    <property type="entry name" value="HTH_MARR"/>
    <property type="match status" value="1"/>
</dbReference>
<dbReference type="Pfam" id="PF12802">
    <property type="entry name" value="MarR_2"/>
    <property type="match status" value="1"/>
</dbReference>
<dbReference type="GO" id="GO:0003700">
    <property type="term" value="F:DNA-binding transcription factor activity"/>
    <property type="evidence" value="ECO:0007669"/>
    <property type="project" value="InterPro"/>
</dbReference>
<dbReference type="EMBL" id="FOOE01000028">
    <property type="protein sequence ID" value="SFG13691.1"/>
    <property type="molecule type" value="Genomic_DNA"/>
</dbReference>
<dbReference type="Gene3D" id="1.10.10.10">
    <property type="entry name" value="Winged helix-like DNA-binding domain superfamily/Winged helix DNA-binding domain"/>
    <property type="match status" value="1"/>
</dbReference>
<dbReference type="PRINTS" id="PR00598">
    <property type="entry name" value="HTHMARR"/>
</dbReference>
<dbReference type="PANTHER" id="PTHR42756">
    <property type="entry name" value="TRANSCRIPTIONAL REGULATOR, MARR"/>
    <property type="match status" value="1"/>
</dbReference>
<dbReference type="OrthoDB" id="2323705at2"/>
<evidence type="ECO:0000256" key="1">
    <source>
        <dbReference type="ARBA" id="ARBA00023015"/>
    </source>
</evidence>
<evidence type="ECO:0000313" key="4">
    <source>
        <dbReference type="EMBL" id="SFG13691.1"/>
    </source>
</evidence>
<keyword evidence="2 4" id="KW-0238">DNA-binding</keyword>
<dbReference type="GO" id="GO:0003677">
    <property type="term" value="F:DNA binding"/>
    <property type="evidence" value="ECO:0007669"/>
    <property type="project" value="UniProtKB-KW"/>
</dbReference>
<dbReference type="Proteomes" id="UP000182135">
    <property type="component" value="Unassembled WGS sequence"/>
</dbReference>
<keyword evidence="5" id="KW-1185">Reference proteome</keyword>
<dbReference type="InterPro" id="IPR000835">
    <property type="entry name" value="HTH_MarR-typ"/>
</dbReference>
<keyword evidence="3" id="KW-0804">Transcription</keyword>
<dbReference type="AlphaFoldDB" id="A0A1I2PJV0"/>
<dbReference type="eggNOG" id="COG1846">
    <property type="taxonomic scope" value="Bacteria"/>
</dbReference>
<reference evidence="4 5" key="1">
    <citation type="submission" date="2016-10" db="EMBL/GenBank/DDBJ databases">
        <authorList>
            <person name="de Groot N.N."/>
        </authorList>
    </citation>
    <scope>NUCLEOTIDE SEQUENCE [LARGE SCALE GENOMIC DNA]</scope>
    <source>
        <strain evidence="4 5">NLAE-zl-G419</strain>
    </source>
</reference>
<sequence>MLDKSFEHLYLIFRTKYYKKVLQDTSLKDNGLNTTENFYAEIIFLLNHPTISEFANYLNISLPNANYKINSLAKKGYVKKIMSPDDRREIRLELTNKFTDYYGLNDEDNSMMLDKIKENFTEEEVNKLDEMINKIIKLIE</sequence>
<dbReference type="STRING" id="1529.SAMN04487885_12817"/>
<name>A0A1I2PJV0_9CLOT</name>
<proteinExistence type="predicted"/>
<evidence type="ECO:0000256" key="2">
    <source>
        <dbReference type="ARBA" id="ARBA00023125"/>
    </source>
</evidence>
<dbReference type="PANTHER" id="PTHR42756:SF1">
    <property type="entry name" value="TRANSCRIPTIONAL REPRESSOR OF EMRAB OPERON"/>
    <property type="match status" value="1"/>
</dbReference>
<evidence type="ECO:0000313" key="5">
    <source>
        <dbReference type="Proteomes" id="UP000182135"/>
    </source>
</evidence>
<gene>
    <name evidence="4" type="ORF">SAMN04487885_12817</name>
</gene>
<dbReference type="GeneID" id="90544184"/>
<organism evidence="4 5">
    <name type="scientific">Clostridium cadaveris</name>
    <dbReference type="NCBI Taxonomy" id="1529"/>
    <lineage>
        <taxon>Bacteria</taxon>
        <taxon>Bacillati</taxon>
        <taxon>Bacillota</taxon>
        <taxon>Clostridia</taxon>
        <taxon>Eubacteriales</taxon>
        <taxon>Clostridiaceae</taxon>
        <taxon>Clostridium</taxon>
    </lineage>
</organism>
<evidence type="ECO:0000256" key="3">
    <source>
        <dbReference type="ARBA" id="ARBA00023163"/>
    </source>
</evidence>
<dbReference type="PROSITE" id="PS50995">
    <property type="entry name" value="HTH_MARR_2"/>
    <property type="match status" value="1"/>
</dbReference>
<keyword evidence="1" id="KW-0805">Transcription regulation</keyword>
<accession>A0A1I2PJV0</accession>
<dbReference type="InterPro" id="IPR036390">
    <property type="entry name" value="WH_DNA-bd_sf"/>
</dbReference>
<protein>
    <submittedName>
        <fullName evidence="4">DNA-binding transcriptional regulator, MarR family</fullName>
    </submittedName>
</protein>
<dbReference type="SUPFAM" id="SSF46785">
    <property type="entry name" value="Winged helix' DNA-binding domain"/>
    <property type="match status" value="1"/>
</dbReference>
<dbReference type="InterPro" id="IPR036388">
    <property type="entry name" value="WH-like_DNA-bd_sf"/>
</dbReference>